<evidence type="ECO:0000313" key="2">
    <source>
        <dbReference type="Proteomes" id="UP001231649"/>
    </source>
</evidence>
<evidence type="ECO:0000313" key="1">
    <source>
        <dbReference type="EMBL" id="KAJ8727114.1"/>
    </source>
</evidence>
<comment type="caution">
    <text evidence="1">The sequence shown here is derived from an EMBL/GenBank/DDBJ whole genome shotgun (WGS) entry which is preliminary data.</text>
</comment>
<dbReference type="EMBL" id="CM056783">
    <property type="protein sequence ID" value="KAJ8727114.1"/>
    <property type="molecule type" value="Genomic_DNA"/>
</dbReference>
<gene>
    <name evidence="1" type="ORF">PYW08_015511</name>
</gene>
<reference evidence="1" key="1">
    <citation type="submission" date="2023-03" db="EMBL/GenBank/DDBJ databases">
        <title>Chromosome-level genomes of two armyworms, Mythimna separata and Mythimna loreyi, provide insights into the biosynthesis and reception of sex pheromones.</title>
        <authorList>
            <person name="Zhao H."/>
        </authorList>
    </citation>
    <scope>NUCLEOTIDE SEQUENCE</scope>
    <source>
        <strain evidence="1">BeijingLab</strain>
    </source>
</reference>
<keyword evidence="2" id="KW-1185">Reference proteome</keyword>
<name>A0ACC2QWE6_9NEOP</name>
<accession>A0ACC2QWE6</accession>
<protein>
    <submittedName>
        <fullName evidence="1">Uncharacterized protein</fullName>
    </submittedName>
</protein>
<organism evidence="1 2">
    <name type="scientific">Mythimna loreyi</name>
    <dbReference type="NCBI Taxonomy" id="667449"/>
    <lineage>
        <taxon>Eukaryota</taxon>
        <taxon>Metazoa</taxon>
        <taxon>Ecdysozoa</taxon>
        <taxon>Arthropoda</taxon>
        <taxon>Hexapoda</taxon>
        <taxon>Insecta</taxon>
        <taxon>Pterygota</taxon>
        <taxon>Neoptera</taxon>
        <taxon>Endopterygota</taxon>
        <taxon>Lepidoptera</taxon>
        <taxon>Glossata</taxon>
        <taxon>Ditrysia</taxon>
        <taxon>Noctuoidea</taxon>
        <taxon>Noctuidae</taxon>
        <taxon>Noctuinae</taxon>
        <taxon>Hadenini</taxon>
        <taxon>Mythimna</taxon>
    </lineage>
</organism>
<proteinExistence type="predicted"/>
<dbReference type="Proteomes" id="UP001231649">
    <property type="component" value="Chromosome 7"/>
</dbReference>
<sequence length="146" mass="16267">MTPWPRQGSILFFWYCTGIGVFMPLLNAGTLELAGLRTRTMTLARSTHCAFTTFKVSFLRTMTTGKIIAIFCVLYVFTMNVDGQTKCNSTGRFVIEGSSCKNYTLCVYTVFTNGSEALIPYNYTCPGTSVFNKMKGKCTSPNVYKC</sequence>